<dbReference type="EMBL" id="BQKI01000012">
    <property type="protein sequence ID" value="GJN06204.1"/>
    <property type="molecule type" value="Genomic_DNA"/>
</dbReference>
<name>A0AAV5D6C1_ELECO</name>
<protein>
    <recommendedName>
        <fullName evidence="4">SHSP domain-containing protein</fullName>
    </recommendedName>
</protein>
<dbReference type="SUPFAM" id="SSF49764">
    <property type="entry name" value="HSP20-like chaperones"/>
    <property type="match status" value="1"/>
</dbReference>
<reference evidence="2" key="2">
    <citation type="submission" date="2021-12" db="EMBL/GenBank/DDBJ databases">
        <title>Resequencing data analysis of finger millet.</title>
        <authorList>
            <person name="Hatakeyama M."/>
            <person name="Aluri S."/>
            <person name="Balachadran M.T."/>
            <person name="Sivarajan S.R."/>
            <person name="Poveda L."/>
            <person name="Shimizu-Inatsugi R."/>
            <person name="Schlapbach R."/>
            <person name="Sreeman S.M."/>
            <person name="Shimizu K.K."/>
        </authorList>
    </citation>
    <scope>NUCLEOTIDE SEQUENCE</scope>
</reference>
<evidence type="ECO:0000256" key="1">
    <source>
        <dbReference type="ARBA" id="ARBA00023016"/>
    </source>
</evidence>
<dbReference type="InterPro" id="IPR008978">
    <property type="entry name" value="HSP20-like_chaperone"/>
</dbReference>
<dbReference type="PANTHER" id="PTHR46733:SF8">
    <property type="entry name" value="HSP20_ALPHA CRYSTALLIN FAMILY PROTEIN"/>
    <property type="match status" value="1"/>
</dbReference>
<dbReference type="CDD" id="cd06464">
    <property type="entry name" value="ACD_sHsps-like"/>
    <property type="match status" value="1"/>
</dbReference>
<keyword evidence="3" id="KW-1185">Reference proteome</keyword>
<reference evidence="2" key="1">
    <citation type="journal article" date="2018" name="DNA Res.">
        <title>Multiple hybrid de novo genome assembly of finger millet, an orphan allotetraploid crop.</title>
        <authorList>
            <person name="Hatakeyama M."/>
            <person name="Aluri S."/>
            <person name="Balachadran M.T."/>
            <person name="Sivarajan S.R."/>
            <person name="Patrignani A."/>
            <person name="Gruter S."/>
            <person name="Poveda L."/>
            <person name="Shimizu-Inatsugi R."/>
            <person name="Baeten J."/>
            <person name="Francoijs K.J."/>
            <person name="Nataraja K.N."/>
            <person name="Reddy Y.A.N."/>
            <person name="Phadnis S."/>
            <person name="Ravikumar R.L."/>
            <person name="Schlapbach R."/>
            <person name="Sreeman S.M."/>
            <person name="Shimizu K.K."/>
        </authorList>
    </citation>
    <scope>NUCLEOTIDE SEQUENCE</scope>
</reference>
<sequence>MPVTATKDATWEINEHKQKVELTFFSMPDGAGPDDVQVQVAVEGDVLVVKEQFKPPHDGMSFQVRLLVPELYDKRKIKAVLEGRSLVVIIPKQFANLPDTSIETEVPFYRKVITVEKTV</sequence>
<comment type="caution">
    <text evidence="2">The sequence shown here is derived from an EMBL/GenBank/DDBJ whole genome shotgun (WGS) entry which is preliminary data.</text>
</comment>
<dbReference type="Gene3D" id="2.60.40.790">
    <property type="match status" value="1"/>
</dbReference>
<evidence type="ECO:0000313" key="3">
    <source>
        <dbReference type="Proteomes" id="UP001054889"/>
    </source>
</evidence>
<evidence type="ECO:0008006" key="4">
    <source>
        <dbReference type="Google" id="ProtNLM"/>
    </source>
</evidence>
<gene>
    <name evidence="2" type="primary">ga23908</name>
    <name evidence="2" type="ORF">PR202_ga23908</name>
</gene>
<dbReference type="PANTHER" id="PTHR46733">
    <property type="entry name" value="26.5 KDA HEAT SHOCK PROTEIN, MITOCHONDRIAL"/>
    <property type="match status" value="1"/>
</dbReference>
<dbReference type="InterPro" id="IPR044587">
    <property type="entry name" value="HSP21-like"/>
</dbReference>
<organism evidence="2 3">
    <name type="scientific">Eleusine coracana subsp. coracana</name>
    <dbReference type="NCBI Taxonomy" id="191504"/>
    <lineage>
        <taxon>Eukaryota</taxon>
        <taxon>Viridiplantae</taxon>
        <taxon>Streptophyta</taxon>
        <taxon>Embryophyta</taxon>
        <taxon>Tracheophyta</taxon>
        <taxon>Spermatophyta</taxon>
        <taxon>Magnoliopsida</taxon>
        <taxon>Liliopsida</taxon>
        <taxon>Poales</taxon>
        <taxon>Poaceae</taxon>
        <taxon>PACMAD clade</taxon>
        <taxon>Chloridoideae</taxon>
        <taxon>Cynodonteae</taxon>
        <taxon>Eleusininae</taxon>
        <taxon>Eleusine</taxon>
    </lineage>
</organism>
<dbReference type="GO" id="GO:0009408">
    <property type="term" value="P:response to heat"/>
    <property type="evidence" value="ECO:0007669"/>
    <property type="project" value="InterPro"/>
</dbReference>
<keyword evidence="1" id="KW-0346">Stress response</keyword>
<accession>A0AAV5D6C1</accession>
<dbReference type="AlphaFoldDB" id="A0AAV5D6C1"/>
<proteinExistence type="predicted"/>
<dbReference type="Proteomes" id="UP001054889">
    <property type="component" value="Unassembled WGS sequence"/>
</dbReference>
<evidence type="ECO:0000313" key="2">
    <source>
        <dbReference type="EMBL" id="GJN06204.1"/>
    </source>
</evidence>